<reference evidence="13" key="1">
    <citation type="journal article" date="2006" name="Proc. Natl. Acad. Sci. U.S.A.">
        <title>Genome analysis of the smallest free-living eukaryote Ostreococcus tauri unveils many unique features.</title>
        <authorList>
            <person name="Derelle E."/>
            <person name="Ferraz C."/>
            <person name="Rombauts S."/>
            <person name="Rouze P."/>
            <person name="Worden A.Z."/>
            <person name="Robbens S."/>
            <person name="Partensky F."/>
            <person name="Degroeve S."/>
            <person name="Echeynie S."/>
            <person name="Cooke R."/>
            <person name="Saeys Y."/>
            <person name="Wuyts J."/>
            <person name="Jabbari K."/>
            <person name="Bowler C."/>
            <person name="Panaud O."/>
            <person name="Piegu B."/>
            <person name="Ball S.G."/>
            <person name="Ral J.-P."/>
            <person name="Bouget F.-Y."/>
            <person name="Piganeau G."/>
            <person name="De Baets B."/>
            <person name="Picard A."/>
            <person name="Delseny M."/>
            <person name="Demaille J."/>
            <person name="Van de Peer Y."/>
            <person name="Moreau H."/>
        </authorList>
    </citation>
    <scope>NUCLEOTIDE SEQUENCE [LARGE SCALE GENOMIC DNA]</scope>
    <source>
        <strain evidence="13">OTTH 0595 / CCAP 157/2 / RCC745</strain>
    </source>
</reference>
<comment type="cofactor">
    <cofactor evidence="1">
        <name>Zn(2+)</name>
        <dbReference type="ChEBI" id="CHEBI:29105"/>
    </cofactor>
</comment>
<dbReference type="Pfam" id="PF00383">
    <property type="entry name" value="dCMP_cyt_deam_1"/>
    <property type="match status" value="1"/>
</dbReference>
<proteinExistence type="inferred from homology"/>
<comment type="similarity">
    <text evidence="2">Belongs to the cytidine and deoxycytidylate deaminase family. ADAT2 subfamily.</text>
</comment>
<evidence type="ECO:0000313" key="12">
    <source>
        <dbReference type="EMBL" id="CEF97473.1"/>
    </source>
</evidence>
<evidence type="ECO:0000256" key="1">
    <source>
        <dbReference type="ARBA" id="ARBA00001947"/>
    </source>
</evidence>
<dbReference type="STRING" id="70448.A0A090N344"/>
<dbReference type="PANTHER" id="PTHR11079">
    <property type="entry name" value="CYTOSINE DEAMINASE FAMILY MEMBER"/>
    <property type="match status" value="1"/>
</dbReference>
<dbReference type="InterPro" id="IPR016192">
    <property type="entry name" value="APOBEC/CMP_deaminase_Zn-bd"/>
</dbReference>
<evidence type="ECO:0000256" key="10">
    <source>
        <dbReference type="SAM" id="MobiDB-lite"/>
    </source>
</evidence>
<evidence type="ECO:0000256" key="3">
    <source>
        <dbReference type="ARBA" id="ARBA00012740"/>
    </source>
</evidence>
<comment type="catalytic activity">
    <reaction evidence="9">
        <text>adenosine(34) in tRNA + H2O + H(+) = inosine(34) in tRNA + NH4(+)</text>
        <dbReference type="Rhea" id="RHEA:43168"/>
        <dbReference type="Rhea" id="RHEA-COMP:10373"/>
        <dbReference type="Rhea" id="RHEA-COMP:10374"/>
        <dbReference type="ChEBI" id="CHEBI:15377"/>
        <dbReference type="ChEBI" id="CHEBI:15378"/>
        <dbReference type="ChEBI" id="CHEBI:28938"/>
        <dbReference type="ChEBI" id="CHEBI:74411"/>
        <dbReference type="ChEBI" id="CHEBI:82852"/>
        <dbReference type="EC" id="3.5.4.33"/>
    </reaction>
</comment>
<gene>
    <name evidence="12" type="ORF">OT_ostta04g01110</name>
</gene>
<evidence type="ECO:0000256" key="2">
    <source>
        <dbReference type="ARBA" id="ARBA00010669"/>
    </source>
</evidence>
<dbReference type="PANTHER" id="PTHR11079:SF179">
    <property type="entry name" value="TRNA(ADENINE(34)) DEAMINASE, CHLOROPLASTIC"/>
    <property type="match status" value="1"/>
</dbReference>
<evidence type="ECO:0000256" key="9">
    <source>
        <dbReference type="ARBA" id="ARBA00048045"/>
    </source>
</evidence>
<dbReference type="InterPro" id="IPR002125">
    <property type="entry name" value="CMP_dCMP_dom"/>
</dbReference>
<dbReference type="InterPro" id="IPR016193">
    <property type="entry name" value="Cytidine_deaminase-like"/>
</dbReference>
<keyword evidence="13" id="KW-1185">Reference proteome</keyword>
<dbReference type="GO" id="GO:0009507">
    <property type="term" value="C:chloroplast"/>
    <property type="evidence" value="ECO:0007669"/>
    <property type="project" value="TreeGrafter"/>
</dbReference>
<feature type="domain" description="CMP/dCMP-type deaminase" evidence="11">
    <location>
        <begin position="64"/>
        <end position="189"/>
    </location>
</feature>
<dbReference type="OrthoDB" id="408702at2759"/>
<dbReference type="PROSITE" id="PS00903">
    <property type="entry name" value="CYT_DCMP_DEAMINASES_1"/>
    <property type="match status" value="1"/>
</dbReference>
<feature type="compositionally biased region" description="Low complexity" evidence="10">
    <location>
        <begin position="34"/>
        <end position="64"/>
    </location>
</feature>
<evidence type="ECO:0000256" key="6">
    <source>
        <dbReference type="ARBA" id="ARBA00022723"/>
    </source>
</evidence>
<sequence length="242" mass="25439">MSRVSVVRAALAGARAWTRERARGRGPGARGRRSGATTRAVEGSSDGSGSSDESSDGSTASTASLDASRMRRALEIARFGGARGEVPIGAVIVENDTGRVVAACANACERDGDPTAHAELRAIRMGAETLGNWRHLRKTTMYVTLEPCAMCAGGILQARVGRVVYGAKNALLGADGSWVSVLRKSDAVDESAATTTRPHAFSPDLDVTGGVLAEETGALMKEFFRARRERPMGDAGRFEEKG</sequence>
<dbReference type="Gene3D" id="3.40.140.10">
    <property type="entry name" value="Cytidine Deaminase, domain 2"/>
    <property type="match status" value="1"/>
</dbReference>
<dbReference type="EC" id="3.5.4.33" evidence="3"/>
<name>A0A090N344_OSTTA</name>
<feature type="region of interest" description="Disordered" evidence="10">
    <location>
        <begin position="17"/>
        <end position="64"/>
    </location>
</feature>
<dbReference type="FunCoup" id="A0A090N344">
    <property type="interactions" value="127"/>
</dbReference>
<accession>A0A090N344</accession>
<reference evidence="12 13" key="2">
    <citation type="journal article" date="2014" name="BMC Genomics">
        <title>An improved genome of the model marine alga Ostreococcus tauri unfolds by assessing Illumina de novo assemblies.</title>
        <authorList>
            <person name="Blanc-Mathieu R."/>
            <person name="Verhelst B."/>
            <person name="Derelle E."/>
            <person name="Rombauts S."/>
            <person name="Bouget F.Y."/>
            <person name="Carre I."/>
            <person name="Chateau A."/>
            <person name="Eyre-Walker A."/>
            <person name="Grimsley N."/>
            <person name="Moreau H."/>
            <person name="Piegu B."/>
            <person name="Rivals E."/>
            <person name="Schackwitz W."/>
            <person name="Van de Peer Y."/>
            <person name="Piganeau G."/>
        </authorList>
    </citation>
    <scope>NUCLEOTIDE SEQUENCE [LARGE SCALE GENOMIC DNA]</scope>
    <source>
        <strain evidence="13">OTTH 0595 / CCAP 157/2 / RCC745</strain>
    </source>
</reference>
<keyword evidence="5" id="KW-0819">tRNA processing</keyword>
<dbReference type="PROSITE" id="PS51747">
    <property type="entry name" value="CYT_DCMP_DEAMINASES_2"/>
    <property type="match status" value="1"/>
</dbReference>
<evidence type="ECO:0000256" key="4">
    <source>
        <dbReference type="ARBA" id="ARBA00019216"/>
    </source>
</evidence>
<dbReference type="SUPFAM" id="SSF53927">
    <property type="entry name" value="Cytidine deaminase-like"/>
    <property type="match status" value="1"/>
</dbReference>
<comment type="caution">
    <text evidence="12">The sequence shown here is derived from an EMBL/GenBank/DDBJ whole genome shotgun (WGS) entry which is preliminary data.</text>
</comment>
<dbReference type="GO" id="GO:0008270">
    <property type="term" value="F:zinc ion binding"/>
    <property type="evidence" value="ECO:0007669"/>
    <property type="project" value="InterPro"/>
</dbReference>
<organism evidence="12 13">
    <name type="scientific">Ostreococcus tauri</name>
    <name type="common">Marine green alga</name>
    <dbReference type="NCBI Taxonomy" id="70448"/>
    <lineage>
        <taxon>Eukaryota</taxon>
        <taxon>Viridiplantae</taxon>
        <taxon>Chlorophyta</taxon>
        <taxon>Mamiellophyceae</taxon>
        <taxon>Mamiellales</taxon>
        <taxon>Bathycoccaceae</taxon>
        <taxon>Ostreococcus</taxon>
    </lineage>
</organism>
<dbReference type="GO" id="GO:0052717">
    <property type="term" value="F:tRNA-specific adenosine-34 deaminase activity"/>
    <property type="evidence" value="ECO:0007669"/>
    <property type="project" value="UniProtKB-EC"/>
</dbReference>
<evidence type="ECO:0000256" key="7">
    <source>
        <dbReference type="ARBA" id="ARBA00022801"/>
    </source>
</evidence>
<dbReference type="AlphaFoldDB" id="A0A090N344"/>
<evidence type="ECO:0000313" key="13">
    <source>
        <dbReference type="Proteomes" id="UP000009170"/>
    </source>
</evidence>
<dbReference type="RefSeq" id="XP_003078644.2">
    <property type="nucleotide sequence ID" value="XM_003078596.2"/>
</dbReference>
<dbReference type="KEGG" id="ota:OT_ostta04g01110"/>
<dbReference type="CDD" id="cd01285">
    <property type="entry name" value="nucleoside_deaminase"/>
    <property type="match status" value="1"/>
</dbReference>
<evidence type="ECO:0000256" key="8">
    <source>
        <dbReference type="ARBA" id="ARBA00022833"/>
    </source>
</evidence>
<dbReference type="InParanoid" id="A0A090N344"/>
<protein>
    <recommendedName>
        <fullName evidence="4">tRNA-specific adenosine deaminase 2</fullName>
        <ecNumber evidence="3">3.5.4.33</ecNumber>
    </recommendedName>
</protein>
<dbReference type="Proteomes" id="UP000009170">
    <property type="component" value="Unassembled WGS sequence"/>
</dbReference>
<keyword evidence="6" id="KW-0479">Metal-binding</keyword>
<dbReference type="GeneID" id="9834327"/>
<keyword evidence="8" id="KW-0862">Zinc</keyword>
<dbReference type="HAMAP" id="MF_00972">
    <property type="entry name" value="tRNA_aden_deaminase"/>
    <property type="match status" value="1"/>
</dbReference>
<dbReference type="EMBL" id="CAID01000004">
    <property type="protein sequence ID" value="CEF97473.1"/>
    <property type="molecule type" value="Genomic_DNA"/>
</dbReference>
<dbReference type="GO" id="GO:0002100">
    <property type="term" value="P:tRNA wobble adenosine to inosine editing"/>
    <property type="evidence" value="ECO:0007669"/>
    <property type="project" value="InterPro"/>
</dbReference>
<keyword evidence="7" id="KW-0378">Hydrolase</keyword>
<dbReference type="InterPro" id="IPR028883">
    <property type="entry name" value="tRNA_aden_deaminase"/>
</dbReference>
<evidence type="ECO:0000256" key="5">
    <source>
        <dbReference type="ARBA" id="ARBA00022694"/>
    </source>
</evidence>
<evidence type="ECO:0000259" key="11">
    <source>
        <dbReference type="PROSITE" id="PS51747"/>
    </source>
</evidence>